<reference evidence="2" key="1">
    <citation type="submission" date="2017-02" db="EMBL/GenBank/DDBJ databases">
        <authorList>
            <person name="Varghese N."/>
            <person name="Submissions S."/>
        </authorList>
    </citation>
    <scope>NUCLEOTIDE SEQUENCE [LARGE SCALE GENOMIC DNA]</scope>
    <source>
        <strain evidence="2">ATCC 700200</strain>
    </source>
</reference>
<dbReference type="RefSeq" id="WP_078813703.1">
    <property type="nucleotide sequence ID" value="NZ_FUYE01000007.1"/>
</dbReference>
<protein>
    <submittedName>
        <fullName evidence="1">Uncharacterized protein</fullName>
    </submittedName>
</protein>
<dbReference type="EMBL" id="FUYE01000007">
    <property type="protein sequence ID" value="SKA96967.1"/>
    <property type="molecule type" value="Genomic_DNA"/>
</dbReference>
<dbReference type="Proteomes" id="UP000190774">
    <property type="component" value="Unassembled WGS sequence"/>
</dbReference>
<dbReference type="STRING" id="48467.SAMN02745166_02508"/>
<proteinExistence type="predicted"/>
<evidence type="ECO:0000313" key="1">
    <source>
        <dbReference type="EMBL" id="SKA96967.1"/>
    </source>
</evidence>
<evidence type="ECO:0000313" key="2">
    <source>
        <dbReference type="Proteomes" id="UP000190774"/>
    </source>
</evidence>
<name>A0A1T4Y578_9BACT</name>
<gene>
    <name evidence="1" type="ORF">SAMN02745166_02508</name>
</gene>
<organism evidence="1 2">
    <name type="scientific">Prosthecobacter debontii</name>
    <dbReference type="NCBI Taxonomy" id="48467"/>
    <lineage>
        <taxon>Bacteria</taxon>
        <taxon>Pseudomonadati</taxon>
        <taxon>Verrucomicrobiota</taxon>
        <taxon>Verrucomicrobiia</taxon>
        <taxon>Verrucomicrobiales</taxon>
        <taxon>Verrucomicrobiaceae</taxon>
        <taxon>Prosthecobacter</taxon>
    </lineage>
</organism>
<dbReference type="AlphaFoldDB" id="A0A1T4Y578"/>
<accession>A0A1T4Y578</accession>
<keyword evidence="2" id="KW-1185">Reference proteome</keyword>
<sequence>MKIAAVGLWLFSGVLLIDAILETRSGHVEVNAISRSGKVYTADQDKKPEEFQQLMNFQWVRVMLPAALGWLLFLLQRRWDRLDPFSPNSQSE</sequence>